<evidence type="ECO:0000256" key="1">
    <source>
        <dbReference type="RuleBase" id="RU363097"/>
    </source>
</evidence>
<dbReference type="EMBL" id="JAPWTJ010001447">
    <property type="protein sequence ID" value="KAJ8971675.1"/>
    <property type="molecule type" value="Genomic_DNA"/>
</dbReference>
<gene>
    <name evidence="3" type="ORF">NQ317_011467</name>
</gene>
<keyword evidence="1" id="KW-0560">Oxidoreductase</keyword>
<keyword evidence="1" id="KW-0521">NADP</keyword>
<dbReference type="Pfam" id="PF07993">
    <property type="entry name" value="NAD_binding_4"/>
    <property type="match status" value="1"/>
</dbReference>
<proteinExistence type="inferred from homology"/>
<keyword evidence="1" id="KW-0443">Lipid metabolism</keyword>
<comment type="similarity">
    <text evidence="1">Belongs to the fatty acyl-CoA reductase family.</text>
</comment>
<keyword evidence="1" id="KW-0444">Lipid biosynthesis</keyword>
<organism evidence="3 4">
    <name type="scientific">Molorchus minor</name>
    <dbReference type="NCBI Taxonomy" id="1323400"/>
    <lineage>
        <taxon>Eukaryota</taxon>
        <taxon>Metazoa</taxon>
        <taxon>Ecdysozoa</taxon>
        <taxon>Arthropoda</taxon>
        <taxon>Hexapoda</taxon>
        <taxon>Insecta</taxon>
        <taxon>Pterygota</taxon>
        <taxon>Neoptera</taxon>
        <taxon>Endopterygota</taxon>
        <taxon>Coleoptera</taxon>
        <taxon>Polyphaga</taxon>
        <taxon>Cucujiformia</taxon>
        <taxon>Chrysomeloidea</taxon>
        <taxon>Cerambycidae</taxon>
        <taxon>Lamiinae</taxon>
        <taxon>Monochamini</taxon>
        <taxon>Molorchus</taxon>
    </lineage>
</organism>
<reference evidence="3" key="1">
    <citation type="journal article" date="2023" name="Insect Mol. Biol.">
        <title>Genome sequencing provides insights into the evolution of gene families encoding plant cell wall-degrading enzymes in longhorned beetles.</title>
        <authorList>
            <person name="Shin N.R."/>
            <person name="Okamura Y."/>
            <person name="Kirsch R."/>
            <person name="Pauchet Y."/>
        </authorList>
    </citation>
    <scope>NUCLEOTIDE SEQUENCE</scope>
    <source>
        <strain evidence="3">MMC_N1</strain>
    </source>
</reference>
<comment type="function">
    <text evidence="1">Catalyzes the reduction of fatty acyl-CoA to fatty alcohols.</text>
</comment>
<dbReference type="PANTHER" id="PTHR11011:SF60">
    <property type="entry name" value="FATTY ACYL-COA REDUCTASE-RELATED"/>
    <property type="match status" value="1"/>
</dbReference>
<name>A0ABQ9J383_9CUCU</name>
<comment type="catalytic activity">
    <reaction evidence="1">
        <text>a long-chain fatty acyl-CoA + 2 NADPH + 2 H(+) = a long-chain primary fatty alcohol + 2 NADP(+) + CoA</text>
        <dbReference type="Rhea" id="RHEA:52716"/>
        <dbReference type="ChEBI" id="CHEBI:15378"/>
        <dbReference type="ChEBI" id="CHEBI:57287"/>
        <dbReference type="ChEBI" id="CHEBI:57783"/>
        <dbReference type="ChEBI" id="CHEBI:58349"/>
        <dbReference type="ChEBI" id="CHEBI:77396"/>
        <dbReference type="ChEBI" id="CHEBI:83139"/>
        <dbReference type="EC" id="1.2.1.84"/>
    </reaction>
</comment>
<dbReference type="SUPFAM" id="SSF51735">
    <property type="entry name" value="NAD(P)-binding Rossmann-fold domains"/>
    <property type="match status" value="1"/>
</dbReference>
<evidence type="ECO:0000313" key="3">
    <source>
        <dbReference type="EMBL" id="KAJ8971675.1"/>
    </source>
</evidence>
<dbReference type="InterPro" id="IPR026055">
    <property type="entry name" value="FAR"/>
</dbReference>
<dbReference type="InterPro" id="IPR013120">
    <property type="entry name" value="FAR_NAD-bd"/>
</dbReference>
<sequence length="373" mass="41294">MEKFLVIISEGFDSDIGLGHLVRYPGPIQRFSKKVSLLLGDLEKPGLGLTEYDRNLVIKEVSCIFHCGGATKLDESLKTASLVNVRATRDLLEIAKEIKDLNWPTSNTFTKQIAEDYLEREGKNLPITIVRPSHSCFEGEVFCRQIIAPSSSNFTSICGFLAHCLTRRPAVVALLCFPSTLYNGLLPTSLGPLGCLWILLGPVRVIISACKEPIAGYVENIYSLAGLAAAYALGINRVNYFKDGTLDVIPVDYVVNLLIASGWYAGVQKIRKNRGDIIKTEVVVCNCISSQSRVLTTQEWFDFTETAIKDVPSAKMIQCPLSFNTSCYYNYKLITFLLHTLMGFLCDAGLKFCGKQSGIVQGYEKNAQTSRDR</sequence>
<feature type="domain" description="Thioester reductase (TE)" evidence="2">
    <location>
        <begin position="31"/>
        <end position="101"/>
    </location>
</feature>
<dbReference type="InterPro" id="IPR036291">
    <property type="entry name" value="NAD(P)-bd_dom_sf"/>
</dbReference>
<accession>A0ABQ9J383</accession>
<dbReference type="Proteomes" id="UP001162164">
    <property type="component" value="Unassembled WGS sequence"/>
</dbReference>
<keyword evidence="4" id="KW-1185">Reference proteome</keyword>
<dbReference type="EC" id="1.2.1.84" evidence="1"/>
<comment type="caution">
    <text evidence="3">The sequence shown here is derived from an EMBL/GenBank/DDBJ whole genome shotgun (WGS) entry which is preliminary data.</text>
</comment>
<dbReference type="Gene3D" id="3.40.50.720">
    <property type="entry name" value="NAD(P)-binding Rossmann-like Domain"/>
    <property type="match status" value="1"/>
</dbReference>
<dbReference type="PANTHER" id="PTHR11011">
    <property type="entry name" value="MALE STERILITY PROTEIN 2-RELATED"/>
    <property type="match status" value="1"/>
</dbReference>
<evidence type="ECO:0000259" key="2">
    <source>
        <dbReference type="Pfam" id="PF07993"/>
    </source>
</evidence>
<protein>
    <recommendedName>
        <fullName evidence="1">Fatty acyl-CoA reductase</fullName>
        <ecNumber evidence="1">1.2.1.84</ecNumber>
    </recommendedName>
</protein>
<evidence type="ECO:0000313" key="4">
    <source>
        <dbReference type="Proteomes" id="UP001162164"/>
    </source>
</evidence>